<comment type="caution">
    <text evidence="1">The sequence shown here is derived from an EMBL/GenBank/DDBJ whole genome shotgun (WGS) entry which is preliminary data.</text>
</comment>
<sequence>MDLYSLVDDSYQKIQKSPKQLSLLGLLSVFNKTDNLKRVVA</sequence>
<dbReference type="EMBL" id="ASHL01000001">
    <property type="protein sequence ID" value="EPD14309.1"/>
    <property type="molecule type" value="Genomic_DNA"/>
</dbReference>
<evidence type="ECO:0000313" key="1">
    <source>
        <dbReference type="EMBL" id="EPD14309.1"/>
    </source>
</evidence>
<gene>
    <name evidence="1" type="ORF">L196_02390</name>
</gene>
<evidence type="ECO:0000313" key="2">
    <source>
        <dbReference type="Proteomes" id="UP000015462"/>
    </source>
</evidence>
<name>A0AB33Z4E6_9GAMM</name>
<dbReference type="AlphaFoldDB" id="A0AB33Z4E6"/>
<organism evidence="1 2">
    <name type="scientific">Cycloclasticus pugetii</name>
    <dbReference type="NCBI Taxonomy" id="34068"/>
    <lineage>
        <taxon>Bacteria</taxon>
        <taxon>Pseudomonadati</taxon>
        <taxon>Pseudomonadota</taxon>
        <taxon>Gammaproteobacteria</taxon>
        <taxon>Thiotrichales</taxon>
        <taxon>Piscirickettsiaceae</taxon>
        <taxon>Cycloclasticus</taxon>
    </lineage>
</organism>
<accession>A0AB33Z4E6</accession>
<keyword evidence="2" id="KW-1185">Reference proteome</keyword>
<reference evidence="1 2" key="1">
    <citation type="journal article" date="2013" name="Genome Announc.">
        <title>Genome Sequence of the Pyrene- and Fluoranthene-Degrading Bacterium Cycloclasticus sp. Strain PY97M.</title>
        <authorList>
            <person name="Cui Z."/>
            <person name="Xu G."/>
            <person name="Li Q."/>
            <person name="Gao W."/>
            <person name="Zheng L."/>
        </authorList>
    </citation>
    <scope>NUCLEOTIDE SEQUENCE [LARGE SCALE GENOMIC DNA]</scope>
    <source>
        <strain evidence="1 2">PY97M</strain>
    </source>
</reference>
<proteinExistence type="predicted"/>
<protein>
    <submittedName>
        <fullName evidence="1">Uncharacterized protein</fullName>
    </submittedName>
</protein>
<dbReference type="Proteomes" id="UP000015462">
    <property type="component" value="Unassembled WGS sequence"/>
</dbReference>